<proteinExistence type="predicted"/>
<sequence length="149" mass="17069">MPRASPIFRTRYDPIGYRLDAEITGIKGARMMWDHTKCSSRHRKIIFKYEVDVFGWPENIPFASPGAMSVENVGIILRGFRSEKIVFGKLNPETLTRLAAECGDSLHWKILYAGRNDTFEKRGLRPPETASKRKRQRPVKTAPLIHNDA</sequence>
<dbReference type="AlphaFoldDB" id="A0A0C3RYT7"/>
<reference evidence="2 3" key="1">
    <citation type="journal article" date="2014" name="PLoS Genet.">
        <title>Analysis of the Phlebiopsis gigantea genome, transcriptome and secretome provides insight into its pioneer colonization strategies of wood.</title>
        <authorList>
            <person name="Hori C."/>
            <person name="Ishida T."/>
            <person name="Igarashi K."/>
            <person name="Samejima M."/>
            <person name="Suzuki H."/>
            <person name="Master E."/>
            <person name="Ferreira P."/>
            <person name="Ruiz-Duenas F.J."/>
            <person name="Held B."/>
            <person name="Canessa P."/>
            <person name="Larrondo L.F."/>
            <person name="Schmoll M."/>
            <person name="Druzhinina I.S."/>
            <person name="Kubicek C.P."/>
            <person name="Gaskell J.A."/>
            <person name="Kersten P."/>
            <person name="St John F."/>
            <person name="Glasner J."/>
            <person name="Sabat G."/>
            <person name="Splinter BonDurant S."/>
            <person name="Syed K."/>
            <person name="Yadav J."/>
            <person name="Mgbeahuruike A.C."/>
            <person name="Kovalchuk A."/>
            <person name="Asiegbu F.O."/>
            <person name="Lackner G."/>
            <person name="Hoffmeister D."/>
            <person name="Rencoret J."/>
            <person name="Gutierrez A."/>
            <person name="Sun H."/>
            <person name="Lindquist E."/>
            <person name="Barry K."/>
            <person name="Riley R."/>
            <person name="Grigoriev I.V."/>
            <person name="Henrissat B."/>
            <person name="Kues U."/>
            <person name="Berka R.M."/>
            <person name="Martinez A.T."/>
            <person name="Covert S.F."/>
            <person name="Blanchette R.A."/>
            <person name="Cullen D."/>
        </authorList>
    </citation>
    <scope>NUCLEOTIDE SEQUENCE [LARGE SCALE GENOMIC DNA]</scope>
    <source>
        <strain evidence="2 3">11061_1 CR5-6</strain>
    </source>
</reference>
<evidence type="ECO:0000256" key="1">
    <source>
        <dbReference type="SAM" id="MobiDB-lite"/>
    </source>
</evidence>
<evidence type="ECO:0000313" key="3">
    <source>
        <dbReference type="Proteomes" id="UP000053257"/>
    </source>
</evidence>
<dbReference type="Proteomes" id="UP000053257">
    <property type="component" value="Unassembled WGS sequence"/>
</dbReference>
<feature type="region of interest" description="Disordered" evidence="1">
    <location>
        <begin position="122"/>
        <end position="149"/>
    </location>
</feature>
<gene>
    <name evidence="2" type="ORF">PHLGIDRAFT_38299</name>
</gene>
<protein>
    <submittedName>
        <fullName evidence="2">Uncharacterized protein</fullName>
    </submittedName>
</protein>
<dbReference type="EMBL" id="KN840789">
    <property type="protein sequence ID" value="KIP01447.1"/>
    <property type="molecule type" value="Genomic_DNA"/>
</dbReference>
<accession>A0A0C3RYT7</accession>
<organism evidence="2 3">
    <name type="scientific">Phlebiopsis gigantea (strain 11061_1 CR5-6)</name>
    <name type="common">White-rot fungus</name>
    <name type="synonym">Peniophora gigantea</name>
    <dbReference type="NCBI Taxonomy" id="745531"/>
    <lineage>
        <taxon>Eukaryota</taxon>
        <taxon>Fungi</taxon>
        <taxon>Dikarya</taxon>
        <taxon>Basidiomycota</taxon>
        <taxon>Agaricomycotina</taxon>
        <taxon>Agaricomycetes</taxon>
        <taxon>Polyporales</taxon>
        <taxon>Phanerochaetaceae</taxon>
        <taxon>Phlebiopsis</taxon>
    </lineage>
</organism>
<name>A0A0C3RYT7_PHLG1</name>
<evidence type="ECO:0000313" key="2">
    <source>
        <dbReference type="EMBL" id="KIP01447.1"/>
    </source>
</evidence>
<keyword evidence="3" id="KW-1185">Reference proteome</keyword>
<dbReference type="HOGENOM" id="CLU_1750381_0_0_1"/>